<dbReference type="RefSeq" id="WP_057852792.1">
    <property type="nucleotide sequence ID" value="NZ_LLXX01000142.1"/>
</dbReference>
<dbReference type="EMBL" id="LLXX01000142">
    <property type="protein sequence ID" value="KRR03271.1"/>
    <property type="molecule type" value="Genomic_DNA"/>
</dbReference>
<reference evidence="2 3" key="1">
    <citation type="submission" date="2014-03" db="EMBL/GenBank/DDBJ databases">
        <title>Bradyrhizobium valentinum sp. nov., isolated from effective nodules of Lupinus mariae-josephae, a lupine endemic of basic-lime soils in Eastern Spain.</title>
        <authorList>
            <person name="Duran D."/>
            <person name="Rey L."/>
            <person name="Navarro A."/>
            <person name="Busquets A."/>
            <person name="Imperial J."/>
            <person name="Ruiz-Argueso T."/>
        </authorList>
    </citation>
    <scope>NUCLEOTIDE SEQUENCE [LARGE SCALE GENOMIC DNA]</scope>
    <source>
        <strain evidence="2 3">LmjM3</strain>
    </source>
</reference>
<gene>
    <name evidence="2" type="ORF">CP49_15150</name>
</gene>
<proteinExistence type="predicted"/>
<feature type="region of interest" description="Disordered" evidence="1">
    <location>
        <begin position="126"/>
        <end position="152"/>
    </location>
</feature>
<accession>A0A0R3L5S9</accession>
<feature type="compositionally biased region" description="Low complexity" evidence="1">
    <location>
        <begin position="141"/>
        <end position="152"/>
    </location>
</feature>
<organism evidence="2 3">
    <name type="scientific">Bradyrhizobium valentinum</name>
    <dbReference type="NCBI Taxonomy" id="1518501"/>
    <lineage>
        <taxon>Bacteria</taxon>
        <taxon>Pseudomonadati</taxon>
        <taxon>Pseudomonadota</taxon>
        <taxon>Alphaproteobacteria</taxon>
        <taxon>Hyphomicrobiales</taxon>
        <taxon>Nitrobacteraceae</taxon>
        <taxon>Bradyrhizobium</taxon>
    </lineage>
</organism>
<keyword evidence="3" id="KW-1185">Reference proteome</keyword>
<evidence type="ECO:0000313" key="2">
    <source>
        <dbReference type="EMBL" id="KRR03271.1"/>
    </source>
</evidence>
<evidence type="ECO:0000313" key="3">
    <source>
        <dbReference type="Proteomes" id="UP000051913"/>
    </source>
</evidence>
<comment type="caution">
    <text evidence="2">The sequence shown here is derived from an EMBL/GenBank/DDBJ whole genome shotgun (WGS) entry which is preliminary data.</text>
</comment>
<name>A0A0R3L5S9_9BRAD</name>
<dbReference type="Proteomes" id="UP000051913">
    <property type="component" value="Unassembled WGS sequence"/>
</dbReference>
<evidence type="ECO:0000256" key="1">
    <source>
        <dbReference type="SAM" id="MobiDB-lite"/>
    </source>
</evidence>
<dbReference type="OrthoDB" id="8226336at2"/>
<sequence length="152" mass="16978">MTSQWQYQVRFDLNDSATAESVRRKLRVPALAPLFDILAEHRAALKCQFDAFAEYVAAAEEHGVENYPLYQWTKATIENPAKKEKYLRSFTVYVDDREVYAKEIADALEADLQPLATSGLITRISKYDTNPANNPEPPQAPASGASPSARAN</sequence>
<protein>
    <submittedName>
        <fullName evidence="2">Uncharacterized protein</fullName>
    </submittedName>
</protein>
<dbReference type="AlphaFoldDB" id="A0A0R3L5S9"/>